<dbReference type="AlphaFoldDB" id="A0A4Q9GLK6"/>
<evidence type="ECO:0000313" key="2">
    <source>
        <dbReference type="Proteomes" id="UP000291613"/>
    </source>
</evidence>
<organism evidence="1 2">
    <name type="scientific">Hansschlegelia quercus</name>
    <dbReference type="NCBI Taxonomy" id="2528245"/>
    <lineage>
        <taxon>Bacteria</taxon>
        <taxon>Pseudomonadati</taxon>
        <taxon>Pseudomonadota</taxon>
        <taxon>Alphaproteobacteria</taxon>
        <taxon>Hyphomicrobiales</taxon>
        <taxon>Methylopilaceae</taxon>
        <taxon>Hansschlegelia</taxon>
    </lineage>
</organism>
<dbReference type="Proteomes" id="UP000291613">
    <property type="component" value="Unassembled WGS sequence"/>
</dbReference>
<keyword evidence="2" id="KW-1185">Reference proteome</keyword>
<reference evidence="1 2" key="1">
    <citation type="submission" date="2019-02" db="EMBL/GenBank/DDBJ databases">
        <title>Hansschlegelia quercus sp. nov., a novel methylotrophic bacterium from buds of oak (Quercus robur L.).</title>
        <authorList>
            <person name="Agafonova N.V."/>
            <person name="Kaparullina E.N."/>
            <person name="Grouzdev D.S."/>
            <person name="Doronina N.V."/>
        </authorList>
    </citation>
    <scope>NUCLEOTIDE SEQUENCE [LARGE SCALE GENOMIC DNA]</scope>
    <source>
        <strain evidence="1 2">Dub</strain>
    </source>
</reference>
<dbReference type="RefSeq" id="WP_131003205.1">
    <property type="nucleotide sequence ID" value="NZ_JBHSZR010000003.1"/>
</dbReference>
<name>A0A4Q9GLK6_9HYPH</name>
<evidence type="ECO:0000313" key="1">
    <source>
        <dbReference type="EMBL" id="TBN53935.1"/>
    </source>
</evidence>
<sequence>MLTTEPKEAVEAARNVQAAYEEDGGSNLDAHIDGFMSGVEAVLARPGVDRDAYLSELVSSLEQDERSGQGSGSEVMSALVAKLKSVRKGA</sequence>
<protein>
    <submittedName>
        <fullName evidence="1">Uncharacterized protein</fullName>
    </submittedName>
</protein>
<comment type="caution">
    <text evidence="1">The sequence shown here is derived from an EMBL/GenBank/DDBJ whole genome shotgun (WGS) entry which is preliminary data.</text>
</comment>
<proteinExistence type="predicted"/>
<dbReference type="EMBL" id="SIUB01000003">
    <property type="protein sequence ID" value="TBN53935.1"/>
    <property type="molecule type" value="Genomic_DNA"/>
</dbReference>
<accession>A0A4Q9GLK6</accession>
<gene>
    <name evidence="1" type="ORF">EYR15_09140</name>
</gene>